<keyword evidence="3" id="KW-1185">Reference proteome</keyword>
<feature type="transmembrane region" description="Helical" evidence="1">
    <location>
        <begin position="69"/>
        <end position="89"/>
    </location>
</feature>
<feature type="transmembrane region" description="Helical" evidence="1">
    <location>
        <begin position="40"/>
        <end position="57"/>
    </location>
</feature>
<feature type="transmembrane region" description="Helical" evidence="1">
    <location>
        <begin position="228"/>
        <end position="252"/>
    </location>
</feature>
<keyword evidence="1" id="KW-1133">Transmembrane helix</keyword>
<dbReference type="Gene3D" id="1.20.1530.20">
    <property type="match status" value="1"/>
</dbReference>
<reference evidence="2 3" key="1">
    <citation type="submission" date="2015-09" db="EMBL/GenBank/DDBJ databases">
        <title>Complete genome sequence of a benzo[a]pyrene-degrading bacterium Altererythrobacter epoxidivorans CGMCC 1.7731T.</title>
        <authorList>
            <person name="Li Z."/>
            <person name="Cheng H."/>
            <person name="Huo Y."/>
            <person name="Xu X."/>
        </authorList>
    </citation>
    <scope>NUCLEOTIDE SEQUENCE [LARGE SCALE GENOMIC DNA]</scope>
    <source>
        <strain evidence="2 3">CGMCC 1.7731</strain>
    </source>
</reference>
<feature type="transmembrane region" description="Helical" evidence="1">
    <location>
        <begin position="95"/>
        <end position="114"/>
    </location>
</feature>
<dbReference type="AlphaFoldDB" id="A0A0M3TA80"/>
<dbReference type="GO" id="GO:0005886">
    <property type="term" value="C:plasma membrane"/>
    <property type="evidence" value="ECO:0007669"/>
    <property type="project" value="TreeGrafter"/>
</dbReference>
<dbReference type="EMBL" id="CP012669">
    <property type="protein sequence ID" value="ALE16306.1"/>
    <property type="molecule type" value="Genomic_DNA"/>
</dbReference>
<keyword evidence="1" id="KW-0812">Transmembrane</keyword>
<feature type="transmembrane region" description="Helical" evidence="1">
    <location>
        <begin position="264"/>
        <end position="287"/>
    </location>
</feature>
<proteinExistence type="predicted"/>
<feature type="transmembrane region" description="Helical" evidence="1">
    <location>
        <begin position="126"/>
        <end position="153"/>
    </location>
</feature>
<evidence type="ECO:0000256" key="1">
    <source>
        <dbReference type="SAM" id="Phobius"/>
    </source>
</evidence>
<dbReference type="PATRIC" id="fig|361183.4.peg.985"/>
<gene>
    <name evidence="2" type="ORF">AMC99_01008</name>
</gene>
<dbReference type="KEGG" id="aep:AMC99_01008"/>
<dbReference type="RefSeq" id="WP_061923556.1">
    <property type="nucleotide sequence ID" value="NZ_CP012669.1"/>
</dbReference>
<accession>A0A0M3TA80</accession>
<protein>
    <recommendedName>
        <fullName evidence="4">Sodium-Bile acid symporter</fullName>
    </recommendedName>
</protein>
<dbReference type="PROSITE" id="PS51257">
    <property type="entry name" value="PROKAR_LIPOPROTEIN"/>
    <property type="match status" value="1"/>
</dbReference>
<dbReference type="InterPro" id="IPR016833">
    <property type="entry name" value="Put_Na-Bile_cotransptr"/>
</dbReference>
<dbReference type="Pfam" id="PF13593">
    <property type="entry name" value="SBF_like"/>
    <property type="match status" value="1"/>
</dbReference>
<evidence type="ECO:0008006" key="4">
    <source>
        <dbReference type="Google" id="ProtNLM"/>
    </source>
</evidence>
<dbReference type="PANTHER" id="PTHR18640:SF5">
    <property type="entry name" value="SODIUM_BILE ACID COTRANSPORTER 7"/>
    <property type="match status" value="1"/>
</dbReference>
<dbReference type="PANTHER" id="PTHR18640">
    <property type="entry name" value="SOLUTE CARRIER FAMILY 10 MEMBER 7"/>
    <property type="match status" value="1"/>
</dbReference>
<dbReference type="InterPro" id="IPR038770">
    <property type="entry name" value="Na+/solute_symporter_sf"/>
</dbReference>
<sequence>MTSRIKALADPMLAVLIIGIACALLFPAEGQAQERIKLVSNIGIFVLFLLNGIRVSHGEMAQAVTNWRYFFPLFVWIFGVMALVGWAMSLAVGNFAPPLIALGFLYLGILPSTIQSATSYTTLAEGNIALAVVGAAVINIAGVFVSAPLFAIMGGGAVADLGSDAIIRIGTILVLPFVIGQVLQHWTRGWVIERKQRIVWLDRFVIGLAVYVAFSGAVAQGLTELLDVAGWIVLAAGVVAFLALASFGSWVAGGVLGYDRRDRIAFFFAASQKSVAMGAPLAAILFAPKVGGFLIAPLLLYHLLQLVIAAPIAAYFTRSDPALPRASG</sequence>
<dbReference type="STRING" id="361183.AMC99_01008"/>
<feature type="transmembrane region" description="Helical" evidence="1">
    <location>
        <begin position="204"/>
        <end position="222"/>
    </location>
</feature>
<name>A0A0M3TA80_9SPHN</name>
<organism evidence="2 3">
    <name type="scientific">Altererythrobacter epoxidivorans</name>
    <dbReference type="NCBI Taxonomy" id="361183"/>
    <lineage>
        <taxon>Bacteria</taxon>
        <taxon>Pseudomonadati</taxon>
        <taxon>Pseudomonadota</taxon>
        <taxon>Alphaproteobacteria</taxon>
        <taxon>Sphingomonadales</taxon>
        <taxon>Erythrobacteraceae</taxon>
        <taxon>Altererythrobacter</taxon>
    </lineage>
</organism>
<dbReference type="OrthoDB" id="9792271at2"/>
<feature type="transmembrane region" description="Helical" evidence="1">
    <location>
        <begin position="165"/>
        <end position="183"/>
    </location>
</feature>
<keyword evidence="1" id="KW-0472">Membrane</keyword>
<evidence type="ECO:0000313" key="3">
    <source>
        <dbReference type="Proteomes" id="UP000057938"/>
    </source>
</evidence>
<feature type="transmembrane region" description="Helical" evidence="1">
    <location>
        <begin position="293"/>
        <end position="316"/>
    </location>
</feature>
<evidence type="ECO:0000313" key="2">
    <source>
        <dbReference type="EMBL" id="ALE16306.1"/>
    </source>
</evidence>
<dbReference type="Proteomes" id="UP000057938">
    <property type="component" value="Chromosome"/>
</dbReference>